<dbReference type="OrthoDB" id="113724at2"/>
<dbReference type="AlphaFoldDB" id="Q01T13"/>
<evidence type="ECO:0000256" key="1">
    <source>
        <dbReference type="ARBA" id="ARBA00022737"/>
    </source>
</evidence>
<dbReference type="InterPro" id="IPR045351">
    <property type="entry name" value="DUF6531"/>
</dbReference>
<dbReference type="NCBIfam" id="TIGR01643">
    <property type="entry name" value="YD_repeat_2x"/>
    <property type="match status" value="7"/>
</dbReference>
<accession>Q01T13</accession>
<dbReference type="Gene3D" id="2.180.10.10">
    <property type="entry name" value="RHS repeat-associated core"/>
    <property type="match status" value="2"/>
</dbReference>
<dbReference type="InParanoid" id="Q01T13"/>
<protein>
    <submittedName>
        <fullName evidence="4">YD repeat protein</fullName>
    </submittedName>
</protein>
<dbReference type="HOGENOM" id="CLU_332294_0_0_0"/>
<name>Q01T13_SOLUE</name>
<reference evidence="4" key="1">
    <citation type="submission" date="2006-10" db="EMBL/GenBank/DDBJ databases">
        <title>Complete sequence of Solibacter usitatus Ellin6076.</title>
        <authorList>
            <consortium name="US DOE Joint Genome Institute"/>
            <person name="Copeland A."/>
            <person name="Lucas S."/>
            <person name="Lapidus A."/>
            <person name="Barry K."/>
            <person name="Detter J.C."/>
            <person name="Glavina del Rio T."/>
            <person name="Hammon N."/>
            <person name="Israni S."/>
            <person name="Dalin E."/>
            <person name="Tice H."/>
            <person name="Pitluck S."/>
            <person name="Thompson L.S."/>
            <person name="Brettin T."/>
            <person name="Bruce D."/>
            <person name="Han C."/>
            <person name="Tapia R."/>
            <person name="Gilna P."/>
            <person name="Schmutz J."/>
            <person name="Larimer F."/>
            <person name="Land M."/>
            <person name="Hauser L."/>
            <person name="Kyrpides N."/>
            <person name="Mikhailova N."/>
            <person name="Janssen P.H."/>
            <person name="Kuske C.R."/>
            <person name="Richardson P."/>
        </authorList>
    </citation>
    <scope>NUCLEOTIDE SEQUENCE</scope>
    <source>
        <strain evidence="4">Ellin6076</strain>
    </source>
</reference>
<evidence type="ECO:0000313" key="4">
    <source>
        <dbReference type="EMBL" id="ABJ87207.1"/>
    </source>
</evidence>
<evidence type="ECO:0000259" key="2">
    <source>
        <dbReference type="Pfam" id="PF20148"/>
    </source>
</evidence>
<dbReference type="Pfam" id="PF25023">
    <property type="entry name" value="TEN_YD-shell"/>
    <property type="match status" value="2"/>
</dbReference>
<keyword evidence="1" id="KW-0677">Repeat</keyword>
<dbReference type="PANTHER" id="PTHR32305:SF15">
    <property type="entry name" value="PROTEIN RHSA-RELATED"/>
    <property type="match status" value="1"/>
</dbReference>
<dbReference type="STRING" id="234267.Acid_6281"/>
<organism evidence="4">
    <name type="scientific">Solibacter usitatus (strain Ellin6076)</name>
    <dbReference type="NCBI Taxonomy" id="234267"/>
    <lineage>
        <taxon>Bacteria</taxon>
        <taxon>Pseudomonadati</taxon>
        <taxon>Acidobacteriota</taxon>
        <taxon>Terriglobia</taxon>
        <taxon>Bryobacterales</taxon>
        <taxon>Solibacteraceae</taxon>
        <taxon>Candidatus Solibacter</taxon>
    </lineage>
</organism>
<feature type="domain" description="Teneurin-like YD-shell" evidence="3">
    <location>
        <begin position="406"/>
        <end position="562"/>
    </location>
</feature>
<dbReference type="PANTHER" id="PTHR32305">
    <property type="match status" value="1"/>
</dbReference>
<sequence>MLRVAGEGACRDCAQTGFGGPADNRFVAYDALCKGAGCRDAGVPQVFVNAANLTLFVRITELAFGGPAPALALEQSFNQDDASGGALGTGWSFSLGDRIATETDGSLTLHRGSGRTDRFSTAVGSTALFAMTKTTDALALAADGTYTLTTPGSTTSRVFSADGRLLSILDGITVRVSLDYDGSGHLTAAHYRGKLINFATDSGGRITSIKDTTGRSVSFTYTDGRLSQQTNADGQATTYSYDAAGNLTAITYAGGKTAITYGGDAGFTAVATVTTPDGAVRQYDTPRTPSEIRVIDGNGDPMFYTSTALGLLLSSTDPAGNTTTYAYDASGNRTQAANAAGETINFSYDSSGNLTAITDSGNNRWSADYSNGSLAHITDPNKNVWTLKYDAGGNLIGVTNPLSGATSATRNAAGQVTSVADPLGNKSQYQYNTDGLISAFTDGLNNRWTYDYDGAARTATKTDPAGNALKVTYTAGNRIASLSAGTTQSNFDYSGIQRDSQNRITSYTDTFGNKLTYTYDAAGQMNSLTLPGGKTVSYQYDHLHRLSKVSDWQGNFAFYSYDTAGFPVSLSVSGGPVTIYQYDGARNLRAIVSTGPDGTPVAAYRYTVDGNGNRTTVSALEPNTSTFALPAYTLAYDADNHPVSRSDGQTYKYDTSARLTTVQGSRNLTLAYDAFGRLQGVSGDATTTYGYDSMGLRVIRNDRHYVYDLASGSPRIVMETDGGGAPVAYYVYGLGLLWKVTADGTPYFYHFDGSGNVVAVSNATAGVVNQYRYDPLGRLIASHEGVENLFHARGAAGWADDGNGLLFTGSEYQLPELRLTLPAAADPTPPIPDLRPAFGGAGACFFEGVANCAAGSARRDR</sequence>
<feature type="domain" description="Teneurin-like YD-shell" evidence="3">
    <location>
        <begin position="579"/>
        <end position="782"/>
    </location>
</feature>
<dbReference type="KEGG" id="sus:Acid_6281"/>
<gene>
    <name evidence="4" type="ordered locus">Acid_6281</name>
</gene>
<dbReference type="InterPro" id="IPR050708">
    <property type="entry name" value="T6SS_VgrG/RHS"/>
</dbReference>
<dbReference type="InterPro" id="IPR006530">
    <property type="entry name" value="YD"/>
</dbReference>
<feature type="domain" description="DUF6531" evidence="2">
    <location>
        <begin position="56"/>
        <end position="119"/>
    </location>
</feature>
<dbReference type="Pfam" id="PF05593">
    <property type="entry name" value="RHS_repeat"/>
    <property type="match status" value="3"/>
</dbReference>
<proteinExistence type="predicted"/>
<dbReference type="eggNOG" id="COG3209">
    <property type="taxonomic scope" value="Bacteria"/>
</dbReference>
<dbReference type="EMBL" id="CP000473">
    <property type="protein sequence ID" value="ABJ87207.1"/>
    <property type="molecule type" value="Genomic_DNA"/>
</dbReference>
<evidence type="ECO:0000259" key="3">
    <source>
        <dbReference type="Pfam" id="PF25023"/>
    </source>
</evidence>
<dbReference type="InterPro" id="IPR031325">
    <property type="entry name" value="RHS_repeat"/>
</dbReference>
<dbReference type="Pfam" id="PF20148">
    <property type="entry name" value="DUF6531"/>
    <property type="match status" value="1"/>
</dbReference>
<dbReference type="InterPro" id="IPR056823">
    <property type="entry name" value="TEN-like_YD-shell"/>
</dbReference>